<sequence length="68" mass="7583">MPIILRIAIVWRPRINSPGNVMTGMLYAIASRVELHPDQPRLSRNTSAIAVAAANILESNRGKKMQWS</sequence>
<protein>
    <submittedName>
        <fullName evidence="1">Uncharacterized protein</fullName>
    </submittedName>
</protein>
<comment type="caution">
    <text evidence="1">The sequence shown here is derived from an EMBL/GenBank/DDBJ whole genome shotgun (WGS) entry which is preliminary data.</text>
</comment>
<gene>
    <name evidence="1" type="ORF">MiSe_90730</name>
</gene>
<keyword evidence="2" id="KW-1185">Reference proteome</keyword>
<dbReference type="Proteomes" id="UP001050975">
    <property type="component" value="Unassembled WGS sequence"/>
</dbReference>
<dbReference type="EMBL" id="BLAY01000311">
    <property type="protein sequence ID" value="GET44247.1"/>
    <property type="molecule type" value="Genomic_DNA"/>
</dbReference>
<evidence type="ECO:0000313" key="2">
    <source>
        <dbReference type="Proteomes" id="UP001050975"/>
    </source>
</evidence>
<proteinExistence type="predicted"/>
<dbReference type="AlphaFoldDB" id="A0AAV3XUI2"/>
<name>A0AAV3XUI2_9CYAN</name>
<evidence type="ECO:0000313" key="1">
    <source>
        <dbReference type="EMBL" id="GET44247.1"/>
    </source>
</evidence>
<organism evidence="1 2">
    <name type="scientific">Microseira wollei NIES-4236</name>
    <dbReference type="NCBI Taxonomy" id="2530354"/>
    <lineage>
        <taxon>Bacteria</taxon>
        <taxon>Bacillati</taxon>
        <taxon>Cyanobacteriota</taxon>
        <taxon>Cyanophyceae</taxon>
        <taxon>Oscillatoriophycideae</taxon>
        <taxon>Aerosakkonematales</taxon>
        <taxon>Aerosakkonemataceae</taxon>
        <taxon>Microseira</taxon>
    </lineage>
</organism>
<reference evidence="1" key="1">
    <citation type="submission" date="2019-10" db="EMBL/GenBank/DDBJ databases">
        <title>Draft genome sequece of Microseira wollei NIES-4236.</title>
        <authorList>
            <person name="Yamaguchi H."/>
            <person name="Suzuki S."/>
            <person name="Kawachi M."/>
        </authorList>
    </citation>
    <scope>NUCLEOTIDE SEQUENCE</scope>
    <source>
        <strain evidence="1">NIES-4236</strain>
    </source>
</reference>
<accession>A0AAV3XUI2</accession>